<dbReference type="Proteomes" id="UP000018766">
    <property type="component" value="Unassembled WGS sequence"/>
</dbReference>
<evidence type="ECO:0000313" key="1">
    <source>
        <dbReference type="EMBL" id="ETD66672.1"/>
    </source>
</evidence>
<evidence type="ECO:0000313" key="2">
    <source>
        <dbReference type="Proteomes" id="UP000018766"/>
    </source>
</evidence>
<dbReference type="EMBL" id="AYSV01000137">
    <property type="protein sequence ID" value="ETD66672.1"/>
    <property type="molecule type" value="Genomic_DNA"/>
</dbReference>
<organism evidence="1 2">
    <name type="scientific">Pelistega indica</name>
    <dbReference type="NCBI Taxonomy" id="1414851"/>
    <lineage>
        <taxon>Bacteria</taxon>
        <taxon>Pseudomonadati</taxon>
        <taxon>Pseudomonadota</taxon>
        <taxon>Betaproteobacteria</taxon>
        <taxon>Burkholderiales</taxon>
        <taxon>Alcaligenaceae</taxon>
        <taxon>Pelistega</taxon>
    </lineage>
</organism>
<protein>
    <submittedName>
        <fullName evidence="1">Uncharacterized protein</fullName>
    </submittedName>
</protein>
<proteinExistence type="predicted"/>
<keyword evidence="2" id="KW-1185">Reference proteome</keyword>
<accession>V8FTC4</accession>
<gene>
    <name evidence="1" type="ORF">V757_12295</name>
</gene>
<dbReference type="AlphaFoldDB" id="V8FTC4"/>
<reference evidence="1 2" key="1">
    <citation type="submission" date="2013-11" db="EMBL/GenBank/DDBJ databases">
        <title>Genomic analysis of Pelistega sp. HM-7.</title>
        <authorList>
            <person name="Kumbhare S.V."/>
            <person name="Shetty S.A."/>
            <person name="Sharma O."/>
            <person name="Dhotre D.P."/>
        </authorList>
    </citation>
    <scope>NUCLEOTIDE SEQUENCE [LARGE SCALE GENOMIC DNA]</scope>
    <source>
        <strain evidence="1 2">HM-7</strain>
    </source>
</reference>
<comment type="caution">
    <text evidence="1">The sequence shown here is derived from an EMBL/GenBank/DDBJ whole genome shotgun (WGS) entry which is preliminary data.</text>
</comment>
<sequence length="52" mass="6261">MTQDNVNFITKNLDKNLLLIKKWNIDRKKHSFGKTKILCIVTYHEHFGNHHK</sequence>
<name>V8FTC4_9BURK</name>